<reference evidence="2" key="1">
    <citation type="submission" date="2020-04" db="EMBL/GenBank/DDBJ databases">
        <authorList>
            <person name="Chiriac C."/>
            <person name="Salcher M."/>
            <person name="Ghai R."/>
            <person name="Kavagutti S V."/>
        </authorList>
    </citation>
    <scope>NUCLEOTIDE SEQUENCE</scope>
</reference>
<dbReference type="EMBL" id="LR796713">
    <property type="protein sequence ID" value="CAB4161248.1"/>
    <property type="molecule type" value="Genomic_DNA"/>
</dbReference>
<proteinExistence type="predicted"/>
<feature type="region of interest" description="Disordered" evidence="1">
    <location>
        <begin position="1"/>
        <end position="66"/>
    </location>
</feature>
<gene>
    <name evidence="2" type="ORF">UFOVP732_40</name>
</gene>
<evidence type="ECO:0000313" key="2">
    <source>
        <dbReference type="EMBL" id="CAB4161248.1"/>
    </source>
</evidence>
<accession>A0A6J5NVX3</accession>
<name>A0A6J5NVX3_9CAUD</name>
<protein>
    <submittedName>
        <fullName evidence="2">Uncharacterized protein</fullName>
    </submittedName>
</protein>
<sequence>MAPRDADPVNSGGTRLPAATTEGAPMATAAPPENTGSTWLPEAEIDGPPMEAEAAPVNSGGTWDADAETLGALIPRDEVPRASAGIPEIGVSESARKPSIVRCYPLTMFTRRELGSKATNSW</sequence>
<organism evidence="2">
    <name type="scientific">uncultured Caudovirales phage</name>
    <dbReference type="NCBI Taxonomy" id="2100421"/>
    <lineage>
        <taxon>Viruses</taxon>
        <taxon>Duplodnaviria</taxon>
        <taxon>Heunggongvirae</taxon>
        <taxon>Uroviricota</taxon>
        <taxon>Caudoviricetes</taxon>
        <taxon>Peduoviridae</taxon>
        <taxon>Maltschvirus</taxon>
        <taxon>Maltschvirus maltsch</taxon>
    </lineage>
</organism>
<evidence type="ECO:0000256" key="1">
    <source>
        <dbReference type="SAM" id="MobiDB-lite"/>
    </source>
</evidence>